<dbReference type="AlphaFoldDB" id="A0AAV4U2L8"/>
<reference evidence="2 3" key="1">
    <citation type="submission" date="2021-06" db="EMBL/GenBank/DDBJ databases">
        <title>Caerostris extrusa draft genome.</title>
        <authorList>
            <person name="Kono N."/>
            <person name="Arakawa K."/>
        </authorList>
    </citation>
    <scope>NUCLEOTIDE SEQUENCE [LARGE SCALE GENOMIC DNA]</scope>
</reference>
<sequence length="302" mass="34857">MKLVRHVTDLVKDVDKFKNSIALVATKVDNQYIKRGRQFILVEDNTIISAIADFLLEVQQDLSQRVEHPKTSPQEVKFYGNAVKFIDVLLSRADSEYTNIGIFRRPDEPGPLSNITLLQEGKRHIEKMLYETLAYTEKVDEDFGYTISEKSKNDIKDLVEEINENAWSYVSTVTGDVWEYYRTKTLSSQLRRGYAIVPEILETSKNLKSPKELLEKISRSIASLDIDIPDRNIANIQIQAGYFNFLQVVSDRELKTRSYEELFKGLTAYLFESKENIQGDVNDASKKSKTKYDRKSMELQTQ</sequence>
<proteinExistence type="predicted"/>
<keyword evidence="3" id="KW-1185">Reference proteome</keyword>
<protein>
    <submittedName>
        <fullName evidence="2">Uncharacterized protein</fullName>
    </submittedName>
</protein>
<organism evidence="2 3">
    <name type="scientific">Caerostris extrusa</name>
    <name type="common">Bark spider</name>
    <name type="synonym">Caerostris bankana</name>
    <dbReference type="NCBI Taxonomy" id="172846"/>
    <lineage>
        <taxon>Eukaryota</taxon>
        <taxon>Metazoa</taxon>
        <taxon>Ecdysozoa</taxon>
        <taxon>Arthropoda</taxon>
        <taxon>Chelicerata</taxon>
        <taxon>Arachnida</taxon>
        <taxon>Araneae</taxon>
        <taxon>Araneomorphae</taxon>
        <taxon>Entelegynae</taxon>
        <taxon>Araneoidea</taxon>
        <taxon>Araneidae</taxon>
        <taxon>Caerostris</taxon>
    </lineage>
</organism>
<feature type="region of interest" description="Disordered" evidence="1">
    <location>
        <begin position="282"/>
        <end position="302"/>
    </location>
</feature>
<comment type="caution">
    <text evidence="2">The sequence shown here is derived from an EMBL/GenBank/DDBJ whole genome shotgun (WGS) entry which is preliminary data.</text>
</comment>
<name>A0AAV4U2L8_CAEEX</name>
<dbReference type="EMBL" id="BPLR01012183">
    <property type="protein sequence ID" value="GIY51977.1"/>
    <property type="molecule type" value="Genomic_DNA"/>
</dbReference>
<evidence type="ECO:0000256" key="1">
    <source>
        <dbReference type="SAM" id="MobiDB-lite"/>
    </source>
</evidence>
<evidence type="ECO:0000313" key="3">
    <source>
        <dbReference type="Proteomes" id="UP001054945"/>
    </source>
</evidence>
<dbReference type="Proteomes" id="UP001054945">
    <property type="component" value="Unassembled WGS sequence"/>
</dbReference>
<gene>
    <name evidence="2" type="primary">AVEN_265363_1</name>
    <name evidence="2" type="ORF">CEXT_422361</name>
</gene>
<accession>A0AAV4U2L8</accession>
<evidence type="ECO:0000313" key="2">
    <source>
        <dbReference type="EMBL" id="GIY51977.1"/>
    </source>
</evidence>